<dbReference type="Proteomes" id="UP000596977">
    <property type="component" value="Unassembled WGS sequence"/>
</dbReference>
<gene>
    <name evidence="2" type="ORF">GCM10011499_25730</name>
</gene>
<feature type="signal peptide" evidence="1">
    <location>
        <begin position="1"/>
        <end position="23"/>
    </location>
</feature>
<evidence type="ECO:0000313" key="2">
    <source>
        <dbReference type="EMBL" id="GGA54416.1"/>
    </source>
</evidence>
<dbReference type="InterPro" id="IPR017738">
    <property type="entry name" value="T6SS-assoc_VCA0118"/>
</dbReference>
<name>A0A916RFD9_9HYPH</name>
<evidence type="ECO:0000313" key="3">
    <source>
        <dbReference type="Proteomes" id="UP000596977"/>
    </source>
</evidence>
<dbReference type="RefSeq" id="WP_164734924.1">
    <property type="nucleotide sequence ID" value="NZ_BMKB01000004.1"/>
</dbReference>
<sequence>MLKSAIAASVMIAGTLGGGVALAQTPERCALIGPATERLACYDSLFRSGQFTGEAEDEPVPEMGMWASGVEVSQIEGTERPFAALQSEQLIPALPRGRAPARLTILCIDGQTQVQFAFAGQTLGTENSNSGILTIQFDRLPGRSQSLQLSADRTSLSFFSNEDAMAFINQLRQTERLIVRAQPQGQRSATVSFQIDGIDQALLPVREACGW</sequence>
<dbReference type="Pfam" id="PF11319">
    <property type="entry name" value="VasI"/>
    <property type="match status" value="1"/>
</dbReference>
<reference evidence="2 3" key="1">
    <citation type="journal article" date="2014" name="Int. J. Syst. Evol. Microbiol.">
        <title>Complete genome sequence of Corynebacterium casei LMG S-19264T (=DSM 44701T), isolated from a smear-ripened cheese.</title>
        <authorList>
            <consortium name="US DOE Joint Genome Institute (JGI-PGF)"/>
            <person name="Walter F."/>
            <person name="Albersmeier A."/>
            <person name="Kalinowski J."/>
            <person name="Ruckert C."/>
        </authorList>
    </citation>
    <scope>NUCLEOTIDE SEQUENCE [LARGE SCALE GENOMIC DNA]</scope>
    <source>
        <strain evidence="2 3">CGMCC 1.15896</strain>
    </source>
</reference>
<comment type="caution">
    <text evidence="2">The sequence shown here is derived from an EMBL/GenBank/DDBJ whole genome shotgun (WGS) entry which is preliminary data.</text>
</comment>
<feature type="chain" id="PRO_5037219480" description="Type VI secretion system protein VasI" evidence="1">
    <location>
        <begin position="24"/>
        <end position="211"/>
    </location>
</feature>
<protein>
    <recommendedName>
        <fullName evidence="4">Type VI secretion system protein VasI</fullName>
    </recommendedName>
</protein>
<organism evidence="2 3">
    <name type="scientific">Pelagibacterium lentulum</name>
    <dbReference type="NCBI Taxonomy" id="2029865"/>
    <lineage>
        <taxon>Bacteria</taxon>
        <taxon>Pseudomonadati</taxon>
        <taxon>Pseudomonadota</taxon>
        <taxon>Alphaproteobacteria</taxon>
        <taxon>Hyphomicrobiales</taxon>
        <taxon>Devosiaceae</taxon>
        <taxon>Pelagibacterium</taxon>
    </lineage>
</organism>
<evidence type="ECO:0000256" key="1">
    <source>
        <dbReference type="SAM" id="SignalP"/>
    </source>
</evidence>
<keyword evidence="3" id="KW-1185">Reference proteome</keyword>
<accession>A0A916RFD9</accession>
<keyword evidence="1" id="KW-0732">Signal</keyword>
<evidence type="ECO:0008006" key="4">
    <source>
        <dbReference type="Google" id="ProtNLM"/>
    </source>
</evidence>
<proteinExistence type="predicted"/>
<dbReference type="EMBL" id="BMKB01000004">
    <property type="protein sequence ID" value="GGA54416.1"/>
    <property type="molecule type" value="Genomic_DNA"/>
</dbReference>
<dbReference type="AlphaFoldDB" id="A0A916RFD9"/>